<evidence type="ECO:0000256" key="1">
    <source>
        <dbReference type="ARBA" id="ARBA00022679"/>
    </source>
</evidence>
<dbReference type="Gene3D" id="3.40.50.2000">
    <property type="entry name" value="Glycogen Phosphorylase B"/>
    <property type="match status" value="1"/>
</dbReference>
<evidence type="ECO:0000313" key="2">
    <source>
        <dbReference type="EMBL" id="RNI29890.1"/>
    </source>
</evidence>
<comment type="caution">
    <text evidence="2">The sequence shown here is derived from an EMBL/GenBank/DDBJ whole genome shotgun (WGS) entry which is preliminary data.</text>
</comment>
<dbReference type="OrthoDB" id="9807209at2"/>
<evidence type="ECO:0000313" key="3">
    <source>
        <dbReference type="Proteomes" id="UP000271010"/>
    </source>
</evidence>
<dbReference type="CDD" id="cd03801">
    <property type="entry name" value="GT4_PimA-like"/>
    <property type="match status" value="1"/>
</dbReference>
<dbReference type="AlphaFoldDB" id="A0A3M9MWM8"/>
<keyword evidence="1 2" id="KW-0808">Transferase</keyword>
<name>A0A3M9MWM8_9BACT</name>
<dbReference type="PANTHER" id="PTHR46401">
    <property type="entry name" value="GLYCOSYLTRANSFERASE WBBK-RELATED"/>
    <property type="match status" value="1"/>
</dbReference>
<keyword evidence="3" id="KW-1185">Reference proteome</keyword>
<sequence length="406" mass="46565">MKKKGKVLFITPVLPDANGGGREKRAHQWMTLLSEENTVELFLISPHPAAGGKAEKLVLRYRKWQRWVEWGKALLSFVVRPVKGAFVLFWMPLRPEHKEFLQRRFQDKTYDKILAFRLYTSDFALYVQQLTQTRLLELDLDDIESSTFEKIARVLFEGGRYKEAFQRYMSAVQFKLMEQERLPQCKRIYICSREDQRLVNERFPGAEVQVFPNRMFGVIQPLPKSTANKKVLFVGSLNHYPNEEAVTWFVQQVLRPLRRNDPDWVFQVVGYEASEQLQSFLRREKGVQFLGAIPSLEAAYAEAGMVVAPLHAGGGTKLKVIEAMWYGRPVIATSESVYGLELVPEVHYLPAETAEEHMQQCVKLATSPALYHRLVAQAGALVQEKFSYGAHAAPQIWVADKKTNTA</sequence>
<proteinExistence type="predicted"/>
<dbReference type="GO" id="GO:0009103">
    <property type="term" value="P:lipopolysaccharide biosynthetic process"/>
    <property type="evidence" value="ECO:0007669"/>
    <property type="project" value="TreeGrafter"/>
</dbReference>
<gene>
    <name evidence="2" type="ORF">EFA69_10170</name>
</gene>
<dbReference type="Pfam" id="PF13692">
    <property type="entry name" value="Glyco_trans_1_4"/>
    <property type="match status" value="1"/>
</dbReference>
<organism evidence="2 3">
    <name type="scientific">Rufibacter immobilis</name>
    <dbReference type="NCBI Taxonomy" id="1348778"/>
    <lineage>
        <taxon>Bacteria</taxon>
        <taxon>Pseudomonadati</taxon>
        <taxon>Bacteroidota</taxon>
        <taxon>Cytophagia</taxon>
        <taxon>Cytophagales</taxon>
        <taxon>Hymenobacteraceae</taxon>
        <taxon>Rufibacter</taxon>
    </lineage>
</organism>
<reference evidence="2 3" key="1">
    <citation type="submission" date="2018-11" db="EMBL/GenBank/DDBJ databases">
        <title>Rufibacter latericius sp. nov., isolated from water in Baiyang Lake.</title>
        <authorList>
            <person name="Yang Y."/>
        </authorList>
    </citation>
    <scope>NUCLEOTIDE SEQUENCE [LARGE SCALE GENOMIC DNA]</scope>
    <source>
        <strain evidence="2 3">MCC P1</strain>
    </source>
</reference>
<dbReference type="RefSeq" id="WP_123132972.1">
    <property type="nucleotide sequence ID" value="NZ_JBHMAD010000007.1"/>
</dbReference>
<dbReference type="GO" id="GO:0016757">
    <property type="term" value="F:glycosyltransferase activity"/>
    <property type="evidence" value="ECO:0007669"/>
    <property type="project" value="TreeGrafter"/>
</dbReference>
<accession>A0A3M9MWM8</accession>
<dbReference type="SUPFAM" id="SSF53756">
    <property type="entry name" value="UDP-Glycosyltransferase/glycogen phosphorylase"/>
    <property type="match status" value="1"/>
</dbReference>
<dbReference type="Proteomes" id="UP000271010">
    <property type="component" value="Unassembled WGS sequence"/>
</dbReference>
<protein>
    <submittedName>
        <fullName evidence="2">Glycosyltransferase</fullName>
    </submittedName>
</protein>
<dbReference type="PANTHER" id="PTHR46401:SF2">
    <property type="entry name" value="GLYCOSYLTRANSFERASE WBBK-RELATED"/>
    <property type="match status" value="1"/>
</dbReference>
<dbReference type="EMBL" id="RJJE01000009">
    <property type="protein sequence ID" value="RNI29890.1"/>
    <property type="molecule type" value="Genomic_DNA"/>
</dbReference>